<dbReference type="InterPro" id="IPR001926">
    <property type="entry name" value="TrpB-like_PALP"/>
</dbReference>
<evidence type="ECO:0000256" key="2">
    <source>
        <dbReference type="ARBA" id="ARBA00002786"/>
    </source>
</evidence>
<dbReference type="SUPFAM" id="SSF53686">
    <property type="entry name" value="Tryptophan synthase beta subunit-like PLP-dependent enzymes"/>
    <property type="match status" value="1"/>
</dbReference>
<organism evidence="14 15">
    <name type="scientific">Arsukibacterium tuosuense</name>
    <dbReference type="NCBI Taxonomy" id="1323745"/>
    <lineage>
        <taxon>Bacteria</taxon>
        <taxon>Pseudomonadati</taxon>
        <taxon>Pseudomonadota</taxon>
        <taxon>Gammaproteobacteria</taxon>
        <taxon>Chromatiales</taxon>
        <taxon>Chromatiaceae</taxon>
        <taxon>Arsukibacterium</taxon>
    </lineage>
</organism>
<evidence type="ECO:0000256" key="5">
    <source>
        <dbReference type="ARBA" id="ARBA00011270"/>
    </source>
</evidence>
<dbReference type="GO" id="GO:0004834">
    <property type="term" value="F:tryptophan synthase activity"/>
    <property type="evidence" value="ECO:0007669"/>
    <property type="project" value="UniProtKB-UniRule"/>
</dbReference>
<evidence type="ECO:0000256" key="12">
    <source>
        <dbReference type="HAMAP-Rule" id="MF_00133"/>
    </source>
</evidence>
<evidence type="ECO:0000313" key="15">
    <source>
        <dbReference type="Proteomes" id="UP000219353"/>
    </source>
</evidence>
<dbReference type="InterPro" id="IPR006653">
    <property type="entry name" value="Trp_synth_b_CS"/>
</dbReference>
<proteinExistence type="inferred from homology"/>
<dbReference type="FunFam" id="3.40.50.1100:FF:000001">
    <property type="entry name" value="Tryptophan synthase beta chain"/>
    <property type="match status" value="1"/>
</dbReference>
<evidence type="ECO:0000256" key="1">
    <source>
        <dbReference type="ARBA" id="ARBA00001933"/>
    </source>
</evidence>
<dbReference type="PIRSF" id="PIRSF001413">
    <property type="entry name" value="Trp_syn_beta"/>
    <property type="match status" value="1"/>
</dbReference>
<dbReference type="NCBIfam" id="TIGR00263">
    <property type="entry name" value="trpB"/>
    <property type="match status" value="1"/>
</dbReference>
<feature type="modified residue" description="N6-(pyridoxal phosphate)lysine" evidence="12">
    <location>
        <position position="88"/>
    </location>
</feature>
<evidence type="ECO:0000259" key="13">
    <source>
        <dbReference type="Pfam" id="PF00291"/>
    </source>
</evidence>
<keyword evidence="9 12" id="KW-0057">Aromatic amino acid biosynthesis</keyword>
<comment type="pathway">
    <text evidence="3 12">Amino-acid biosynthesis; L-tryptophan biosynthesis; L-tryptophan from chorismate: step 5/5.</text>
</comment>
<name>A0A285IBB1_9GAMM</name>
<dbReference type="InterPro" id="IPR036052">
    <property type="entry name" value="TrpB-like_PALP_sf"/>
</dbReference>
<evidence type="ECO:0000256" key="8">
    <source>
        <dbReference type="ARBA" id="ARBA00022898"/>
    </source>
</evidence>
<dbReference type="Pfam" id="PF00291">
    <property type="entry name" value="PALP"/>
    <property type="match status" value="1"/>
</dbReference>
<dbReference type="OrthoDB" id="9766131at2"/>
<dbReference type="AlphaFoldDB" id="A0A285IBB1"/>
<dbReference type="CDD" id="cd06446">
    <property type="entry name" value="Trp-synth_B"/>
    <property type="match status" value="1"/>
</dbReference>
<feature type="domain" description="Tryptophan synthase beta chain-like PALP" evidence="13">
    <location>
        <begin position="53"/>
        <end position="374"/>
    </location>
</feature>
<dbReference type="PANTHER" id="PTHR48077">
    <property type="entry name" value="TRYPTOPHAN SYNTHASE-RELATED"/>
    <property type="match status" value="1"/>
</dbReference>
<dbReference type="HAMAP" id="MF_00133">
    <property type="entry name" value="Trp_synth_beta"/>
    <property type="match status" value="1"/>
</dbReference>
<dbReference type="FunFam" id="3.40.50.1100:FF:000004">
    <property type="entry name" value="Tryptophan synthase beta chain"/>
    <property type="match status" value="1"/>
</dbReference>
<keyword evidence="8 12" id="KW-0663">Pyridoxal phosphate</keyword>
<evidence type="ECO:0000256" key="10">
    <source>
        <dbReference type="ARBA" id="ARBA00023239"/>
    </source>
</evidence>
<evidence type="ECO:0000256" key="4">
    <source>
        <dbReference type="ARBA" id="ARBA00009982"/>
    </source>
</evidence>
<evidence type="ECO:0000256" key="9">
    <source>
        <dbReference type="ARBA" id="ARBA00023141"/>
    </source>
</evidence>
<dbReference type="EMBL" id="OBEB01000001">
    <property type="protein sequence ID" value="SNY45284.1"/>
    <property type="molecule type" value="Genomic_DNA"/>
</dbReference>
<dbReference type="InterPro" id="IPR006654">
    <property type="entry name" value="Trp_synth_beta"/>
</dbReference>
<sequence length="408" mass="43500">MSELKLNPYFGQYGGMFVPQLLVPALKQLEQAFVDALQDPAFDAEFQQLLTEYAGRPTPLTLCRNLSPNPLVKIYMKREDLLHGGAHKTNQVLGQALLTKRMGKKEVIAETGAGQHGVATALACALLGLKCRIYMGAKDIDRQQPNVFRMKLMGATVIPVTAGSGTLKDAVNEAMRDWSASYATSHYMLGTAAGPHPFPTIVREFQKMIGEEAKQQILKAEGKLPDAVIACVGGGSNAIGIFADFIKEEGVRLIGVEPGGKGINTHQHGAALSTGSYGILHGAYTAIMQTSDGQIEESYSVSAGLDYPAVGPQHTHLQQTGRAEYVAVNDDEALAAFQHLAMAEGIIPALESSHALAHALKMAKDATEPMVLLVNLSGRGDKDLSHVHSILAEQAADQTANKAAEGAH</sequence>
<keyword evidence="7 12" id="KW-0822">Tryptophan biosynthesis</keyword>
<comment type="catalytic activity">
    <reaction evidence="11 12">
        <text>(1S,2R)-1-C-(indol-3-yl)glycerol 3-phosphate + L-serine = D-glyceraldehyde 3-phosphate + L-tryptophan + H2O</text>
        <dbReference type="Rhea" id="RHEA:10532"/>
        <dbReference type="ChEBI" id="CHEBI:15377"/>
        <dbReference type="ChEBI" id="CHEBI:33384"/>
        <dbReference type="ChEBI" id="CHEBI:57912"/>
        <dbReference type="ChEBI" id="CHEBI:58866"/>
        <dbReference type="ChEBI" id="CHEBI:59776"/>
        <dbReference type="EC" id="4.2.1.20"/>
    </reaction>
</comment>
<dbReference type="PANTHER" id="PTHR48077:SF3">
    <property type="entry name" value="TRYPTOPHAN SYNTHASE"/>
    <property type="match status" value="1"/>
</dbReference>
<evidence type="ECO:0000256" key="11">
    <source>
        <dbReference type="ARBA" id="ARBA00049047"/>
    </source>
</evidence>
<protein>
    <recommendedName>
        <fullName evidence="12">Tryptophan synthase beta chain</fullName>
        <ecNumber evidence="12">4.2.1.20</ecNumber>
    </recommendedName>
</protein>
<evidence type="ECO:0000313" key="14">
    <source>
        <dbReference type="EMBL" id="SNY45284.1"/>
    </source>
</evidence>
<dbReference type="PROSITE" id="PS00168">
    <property type="entry name" value="TRP_SYNTHASE_BETA"/>
    <property type="match status" value="1"/>
</dbReference>
<dbReference type="EC" id="4.2.1.20" evidence="12"/>
<dbReference type="RefSeq" id="WP_097110084.1">
    <property type="nucleotide sequence ID" value="NZ_OBEB01000001.1"/>
</dbReference>
<accession>A0A285IBB1</accession>
<dbReference type="Gene3D" id="3.40.50.1100">
    <property type="match status" value="2"/>
</dbReference>
<comment type="subunit">
    <text evidence="5 12">Tetramer of two alpha and two beta chains.</text>
</comment>
<dbReference type="InterPro" id="IPR023026">
    <property type="entry name" value="Trp_synth_beta/beta-like"/>
</dbReference>
<keyword evidence="10 12" id="KW-0456">Lyase</keyword>
<comment type="function">
    <text evidence="2 12">The beta subunit is responsible for the synthesis of L-tryptophan from indole and L-serine.</text>
</comment>
<dbReference type="GO" id="GO:0005737">
    <property type="term" value="C:cytoplasm"/>
    <property type="evidence" value="ECO:0007669"/>
    <property type="project" value="TreeGrafter"/>
</dbReference>
<evidence type="ECO:0000256" key="6">
    <source>
        <dbReference type="ARBA" id="ARBA00022605"/>
    </source>
</evidence>
<comment type="similarity">
    <text evidence="4 12">Belongs to the TrpB family.</text>
</comment>
<gene>
    <name evidence="12" type="primary">trpB</name>
    <name evidence="14" type="ORF">SAMN06297280_0863</name>
</gene>
<keyword evidence="15" id="KW-1185">Reference proteome</keyword>
<evidence type="ECO:0000256" key="3">
    <source>
        <dbReference type="ARBA" id="ARBA00004733"/>
    </source>
</evidence>
<keyword evidence="6 12" id="KW-0028">Amino-acid biosynthesis</keyword>
<evidence type="ECO:0000256" key="7">
    <source>
        <dbReference type="ARBA" id="ARBA00022822"/>
    </source>
</evidence>
<comment type="cofactor">
    <cofactor evidence="1 12">
        <name>pyridoxal 5'-phosphate</name>
        <dbReference type="ChEBI" id="CHEBI:597326"/>
    </cofactor>
</comment>
<dbReference type="Proteomes" id="UP000219353">
    <property type="component" value="Unassembled WGS sequence"/>
</dbReference>
<reference evidence="15" key="1">
    <citation type="submission" date="2017-09" db="EMBL/GenBank/DDBJ databases">
        <authorList>
            <person name="Varghese N."/>
            <person name="Submissions S."/>
        </authorList>
    </citation>
    <scope>NUCLEOTIDE SEQUENCE [LARGE SCALE GENOMIC DNA]</scope>
    <source>
        <strain evidence="15">CGMCC 1.12461</strain>
    </source>
</reference>
<dbReference type="UniPathway" id="UPA00035">
    <property type="reaction ID" value="UER00044"/>
</dbReference>